<dbReference type="InterPro" id="IPR050260">
    <property type="entry name" value="FAD-bd_OxRdtase"/>
</dbReference>
<protein>
    <submittedName>
        <fullName evidence="9">NADPH-dependent 2,4-dienoyl-CoA reductase/sulfur reductase-like enzyme</fullName>
    </submittedName>
</protein>
<dbReference type="SUPFAM" id="SSF51905">
    <property type="entry name" value="FAD/NAD(P)-binding domain"/>
    <property type="match status" value="1"/>
</dbReference>
<reference evidence="9 10" key="1">
    <citation type="submission" date="2019-02" db="EMBL/GenBank/DDBJ databases">
        <title>Sequencing the genomes of 1000 actinobacteria strains.</title>
        <authorList>
            <person name="Klenk H.-P."/>
        </authorList>
    </citation>
    <scope>NUCLEOTIDE SEQUENCE [LARGE SCALE GENOMIC DNA]</scope>
    <source>
        <strain evidence="9 10">DSM 18319</strain>
    </source>
</reference>
<evidence type="ECO:0000256" key="4">
    <source>
        <dbReference type="ARBA" id="ARBA00022827"/>
    </source>
</evidence>
<dbReference type="AlphaFoldDB" id="A0A4Q8ANC3"/>
<organism evidence="9 10">
    <name type="scientific">Microterricola gilva</name>
    <dbReference type="NCBI Taxonomy" id="393267"/>
    <lineage>
        <taxon>Bacteria</taxon>
        <taxon>Bacillati</taxon>
        <taxon>Actinomycetota</taxon>
        <taxon>Actinomycetes</taxon>
        <taxon>Micrococcales</taxon>
        <taxon>Microbacteriaceae</taxon>
        <taxon>Microterricola</taxon>
    </lineage>
</organism>
<dbReference type="EMBL" id="SHLC01000001">
    <property type="protein sequence ID" value="RZU66130.1"/>
    <property type="molecule type" value="Genomic_DNA"/>
</dbReference>
<evidence type="ECO:0000256" key="1">
    <source>
        <dbReference type="ARBA" id="ARBA00001974"/>
    </source>
</evidence>
<dbReference type="Proteomes" id="UP000291483">
    <property type="component" value="Unassembled WGS sequence"/>
</dbReference>
<feature type="compositionally biased region" description="Basic and acidic residues" evidence="7">
    <location>
        <begin position="1"/>
        <end position="11"/>
    </location>
</feature>
<evidence type="ECO:0000313" key="9">
    <source>
        <dbReference type="EMBL" id="RZU66130.1"/>
    </source>
</evidence>
<proteinExistence type="inferred from homology"/>
<dbReference type="PANTHER" id="PTHR43429:SF1">
    <property type="entry name" value="NAD(P)H SULFUR OXIDOREDUCTASE (COA-DEPENDENT)"/>
    <property type="match status" value="1"/>
</dbReference>
<dbReference type="PRINTS" id="PR00411">
    <property type="entry name" value="PNDRDTASEI"/>
</dbReference>
<dbReference type="InterPro" id="IPR036188">
    <property type="entry name" value="FAD/NAD-bd_sf"/>
</dbReference>
<evidence type="ECO:0000313" key="10">
    <source>
        <dbReference type="Proteomes" id="UP000291483"/>
    </source>
</evidence>
<dbReference type="SUPFAM" id="SSF52821">
    <property type="entry name" value="Rhodanese/Cell cycle control phosphatase"/>
    <property type="match status" value="1"/>
</dbReference>
<evidence type="ECO:0000256" key="3">
    <source>
        <dbReference type="ARBA" id="ARBA00022630"/>
    </source>
</evidence>
<evidence type="ECO:0000256" key="5">
    <source>
        <dbReference type="ARBA" id="ARBA00023002"/>
    </source>
</evidence>
<dbReference type="SUPFAM" id="SSF55424">
    <property type="entry name" value="FAD/NAD-linked reductases, dimerisation (C-terminal) domain"/>
    <property type="match status" value="1"/>
</dbReference>
<feature type="compositionally biased region" description="Low complexity" evidence="7">
    <location>
        <begin position="16"/>
        <end position="28"/>
    </location>
</feature>
<accession>A0A4Q8ANC3</accession>
<name>A0A4Q8ANC3_9MICO</name>
<evidence type="ECO:0000256" key="6">
    <source>
        <dbReference type="ARBA" id="ARBA00023284"/>
    </source>
</evidence>
<dbReference type="PANTHER" id="PTHR43429">
    <property type="entry name" value="PYRIDINE NUCLEOTIDE-DISULFIDE OXIDOREDUCTASE DOMAIN-CONTAINING"/>
    <property type="match status" value="1"/>
</dbReference>
<dbReference type="Pfam" id="PF02852">
    <property type="entry name" value="Pyr_redox_dim"/>
    <property type="match status" value="1"/>
</dbReference>
<evidence type="ECO:0000256" key="7">
    <source>
        <dbReference type="SAM" id="MobiDB-lite"/>
    </source>
</evidence>
<dbReference type="Gene3D" id="3.40.250.10">
    <property type="entry name" value="Rhodanese-like domain"/>
    <property type="match status" value="1"/>
</dbReference>
<dbReference type="InterPro" id="IPR023753">
    <property type="entry name" value="FAD/NAD-binding_dom"/>
</dbReference>
<dbReference type="Pfam" id="PF07992">
    <property type="entry name" value="Pyr_redox_2"/>
    <property type="match status" value="1"/>
</dbReference>
<evidence type="ECO:0000259" key="8">
    <source>
        <dbReference type="PROSITE" id="PS50206"/>
    </source>
</evidence>
<dbReference type="PROSITE" id="PS50206">
    <property type="entry name" value="RHODANESE_3"/>
    <property type="match status" value="1"/>
</dbReference>
<keyword evidence="3" id="KW-0285">Flavoprotein</keyword>
<dbReference type="InterPro" id="IPR016156">
    <property type="entry name" value="FAD/NAD-linked_Rdtase_dimer_sf"/>
</dbReference>
<keyword evidence="5" id="KW-0560">Oxidoreductase</keyword>
<dbReference type="GO" id="GO:0016491">
    <property type="term" value="F:oxidoreductase activity"/>
    <property type="evidence" value="ECO:0007669"/>
    <property type="project" value="UniProtKB-KW"/>
</dbReference>
<dbReference type="Gene3D" id="3.50.50.60">
    <property type="entry name" value="FAD/NAD(P)-binding domain"/>
    <property type="match status" value="2"/>
</dbReference>
<keyword evidence="10" id="KW-1185">Reference proteome</keyword>
<keyword evidence="4" id="KW-0274">FAD</keyword>
<dbReference type="SMART" id="SM00450">
    <property type="entry name" value="RHOD"/>
    <property type="match status" value="1"/>
</dbReference>
<dbReference type="PRINTS" id="PR00368">
    <property type="entry name" value="FADPNR"/>
</dbReference>
<dbReference type="InterPro" id="IPR001763">
    <property type="entry name" value="Rhodanese-like_dom"/>
</dbReference>
<comment type="caution">
    <text evidence="9">The sequence shown here is derived from an EMBL/GenBank/DDBJ whole genome shotgun (WGS) entry which is preliminary data.</text>
</comment>
<feature type="region of interest" description="Disordered" evidence="7">
    <location>
        <begin position="589"/>
        <end position="610"/>
    </location>
</feature>
<comment type="cofactor">
    <cofactor evidence="1">
        <name>FAD</name>
        <dbReference type="ChEBI" id="CHEBI:57692"/>
    </cofactor>
</comment>
<feature type="region of interest" description="Disordered" evidence="7">
    <location>
        <begin position="1"/>
        <end position="28"/>
    </location>
</feature>
<dbReference type="InterPro" id="IPR036873">
    <property type="entry name" value="Rhodanese-like_dom_sf"/>
</dbReference>
<comment type="similarity">
    <text evidence="2">Belongs to the class-III pyridine nucleotide-disulfide oxidoreductase family.</text>
</comment>
<keyword evidence="6" id="KW-0676">Redox-active center</keyword>
<dbReference type="InterPro" id="IPR004099">
    <property type="entry name" value="Pyr_nucl-diS_OxRdtase_dimer"/>
</dbReference>
<gene>
    <name evidence="9" type="ORF">EV379_2478</name>
</gene>
<evidence type="ECO:0000256" key="2">
    <source>
        <dbReference type="ARBA" id="ARBA00009130"/>
    </source>
</evidence>
<dbReference type="Pfam" id="PF00581">
    <property type="entry name" value="Rhodanese"/>
    <property type="match status" value="1"/>
</dbReference>
<feature type="domain" description="Rhodanese" evidence="8">
    <location>
        <begin position="504"/>
        <end position="586"/>
    </location>
</feature>
<sequence length="610" mass="63548">MGEQQDNRSRSEQPVSDQQGSEQQDSQKRAVTVIVGGVAGGMSAATRLRRLDEQREIVVFERGEHVSFANCGLPYHVSGTIASRDALLLQSPEGLAKRFRLDVRVRTEVVAIDRAARTVTARDLVTGELSSQPYDTLVLSPGASPRGSAALAGDFRVHTLRDVSDLDRIMASLAITVDDAPLREAVVLGGGYIGVELAENLLARGLSVTLVQRGAQLLPALDAEMAAPFAEHMVDAGIRLRLGAEVVGTTAVGASADPTDDVLLLSDGSTLPADLIFSAIGVQPSSAIAAEAGLAIGPNGGILVDAMHRSSDPAIFAVGDAAEKADAVSGEPRLLPLAGPANRHGRAVADTIAGAPDSGSPSPRALGTAIVGFRGLAAASVGWNERALRSRGRAVRVLHSHPLSHAGYYPGAEMLSLKLLVDPETDLILGAQAVGRDGVDKRIDVIATAMSAGLTASALADLELAYAPQFGSAKDPINLLGYLNSNRAAGHDRTLQWHELDEAVAAGAFLLDVRAPGQLAEGLIPGATHIPVEQLRDRHHELPNGPIVVHCRVGQGAHTAARLLGNLGHDVVNLDGGYLTWRDAQRAAALASPSPTPDAAVLTETEGAIR</sequence>